<dbReference type="STRING" id="857265.WG78_00095"/>
<feature type="signal peptide" evidence="1">
    <location>
        <begin position="1"/>
        <end position="21"/>
    </location>
</feature>
<keyword evidence="1" id="KW-0732">Signal</keyword>
<feature type="chain" id="PRO_5005863186" description="Putative auto-transporter adhesin head GIN domain-containing protein" evidence="1">
    <location>
        <begin position="22"/>
        <end position="208"/>
    </location>
</feature>
<gene>
    <name evidence="3" type="ORF">WG78_00095</name>
</gene>
<accession>A0A0N0XMD1</accession>
<evidence type="ECO:0000313" key="4">
    <source>
        <dbReference type="Proteomes" id="UP000037939"/>
    </source>
</evidence>
<feature type="domain" description="Putative auto-transporter adhesin head GIN" evidence="2">
    <location>
        <begin position="32"/>
        <end position="192"/>
    </location>
</feature>
<protein>
    <recommendedName>
        <fullName evidence="2">Putative auto-transporter adhesin head GIN domain-containing protein</fullName>
    </recommendedName>
</protein>
<dbReference type="Gene3D" id="2.160.20.120">
    <property type="match status" value="1"/>
</dbReference>
<name>A0A0N0XMD1_9NEIS</name>
<sequence length="208" mass="20914">MLPSRTLIAAALLSCLGSAYGADQTETRQLARFTEIRIKAPVDMTYTVGPTASLQVSASAEMLSQLVLSVSNGELTIDAKSGSDFHHGVRVVATGPLLTGVSIDGAGNFKATGLTGAAFNTRIAGAGSISATGAVHHINASVKGAGDIDLKKLTAKDAVITIAGTGSVKAYASESVAVTVNGVGSVDISGKPAKRDVTTHGIGSVSFD</sequence>
<dbReference type="Pfam" id="PF10988">
    <property type="entry name" value="DUF2807"/>
    <property type="match status" value="1"/>
</dbReference>
<dbReference type="EMBL" id="LAQT01000001">
    <property type="protein sequence ID" value="KPC55012.1"/>
    <property type="molecule type" value="Genomic_DNA"/>
</dbReference>
<evidence type="ECO:0000313" key="3">
    <source>
        <dbReference type="EMBL" id="KPC55012.1"/>
    </source>
</evidence>
<evidence type="ECO:0000256" key="1">
    <source>
        <dbReference type="SAM" id="SignalP"/>
    </source>
</evidence>
<evidence type="ECO:0000259" key="2">
    <source>
        <dbReference type="Pfam" id="PF10988"/>
    </source>
</evidence>
<dbReference type="InterPro" id="IPR021255">
    <property type="entry name" value="DUF2807"/>
</dbReference>
<comment type="caution">
    <text evidence="3">The sequence shown here is derived from an EMBL/GenBank/DDBJ whole genome shotgun (WGS) entry which is preliminary data.</text>
</comment>
<dbReference type="AlphaFoldDB" id="A0A0N0XMD1"/>
<dbReference type="Proteomes" id="UP000037939">
    <property type="component" value="Unassembled WGS sequence"/>
</dbReference>
<reference evidence="3 4" key="1">
    <citation type="submission" date="2015-07" db="EMBL/GenBank/DDBJ databases">
        <title>Draft genome sequence of the Amantichitinum ursilacus IGB-41, a new chitin-degrading bacterium.</title>
        <authorList>
            <person name="Kirstahler P."/>
            <person name="Guenther M."/>
            <person name="Grumaz C."/>
            <person name="Rupp S."/>
            <person name="Zibek S."/>
            <person name="Sohn K."/>
        </authorList>
    </citation>
    <scope>NUCLEOTIDE SEQUENCE [LARGE SCALE GENOMIC DNA]</scope>
    <source>
        <strain evidence="3 4">IGB-41</strain>
    </source>
</reference>
<keyword evidence="4" id="KW-1185">Reference proteome</keyword>
<dbReference type="RefSeq" id="WP_161805036.1">
    <property type="nucleotide sequence ID" value="NZ_LAQT01000001.1"/>
</dbReference>
<proteinExistence type="predicted"/>
<organism evidence="3 4">
    <name type="scientific">Amantichitinum ursilacus</name>
    <dbReference type="NCBI Taxonomy" id="857265"/>
    <lineage>
        <taxon>Bacteria</taxon>
        <taxon>Pseudomonadati</taxon>
        <taxon>Pseudomonadota</taxon>
        <taxon>Betaproteobacteria</taxon>
        <taxon>Neisseriales</taxon>
        <taxon>Chitinibacteraceae</taxon>
        <taxon>Amantichitinum</taxon>
    </lineage>
</organism>